<reference evidence="2" key="1">
    <citation type="submission" date="2017-03" db="EMBL/GenBank/DDBJ databases">
        <authorList>
            <person name="Herbold C."/>
        </authorList>
    </citation>
    <scope>NUCLEOTIDE SEQUENCE [LARGE SCALE GENOMIC DNA]</scope>
</reference>
<dbReference type="AlphaFoldDB" id="A0A2H1FIY8"/>
<dbReference type="EMBL" id="LT841358">
    <property type="protein sequence ID" value="SMH72653.1"/>
    <property type="molecule type" value="Genomic_DNA"/>
</dbReference>
<evidence type="ECO:0000313" key="2">
    <source>
        <dbReference type="Proteomes" id="UP000230607"/>
    </source>
</evidence>
<name>A0A2H1FIY8_9ARCH</name>
<gene>
    <name evidence="1" type="ORF">NCS_30493</name>
</gene>
<accession>A0A2H1FIY8</accession>
<dbReference type="Proteomes" id="UP000230607">
    <property type="component" value="Chromosome 1"/>
</dbReference>
<proteinExistence type="predicted"/>
<keyword evidence="2" id="KW-1185">Reference proteome</keyword>
<evidence type="ECO:0000313" key="1">
    <source>
        <dbReference type="EMBL" id="SMH72653.1"/>
    </source>
</evidence>
<organism evidence="1 2">
    <name type="scientific">Candidatus Nitrosotalea okcheonensis</name>
    <dbReference type="NCBI Taxonomy" id="1903276"/>
    <lineage>
        <taxon>Archaea</taxon>
        <taxon>Nitrososphaerota</taxon>
        <taxon>Nitrososphaeria</taxon>
        <taxon>Nitrosotaleales</taxon>
        <taxon>Nitrosotaleaceae</taxon>
        <taxon>Nitrosotalea</taxon>
    </lineage>
</organism>
<protein>
    <submittedName>
        <fullName evidence="1">Uncharacterized protein</fullName>
    </submittedName>
</protein>
<sequence length="113" mass="12583">MLMIPIAIAIMLIVIVGMGLIMQQQSQSVAVTQKENTINAIHNTKEKETIQATHSGSSFSFKNPENVPVHIKYFRIVDDQGNLISRIPYDKQIPAFTNSSINLNGVIPSQYLK</sequence>